<gene>
    <name evidence="1" type="ORF">AVEN_165998_1</name>
</gene>
<dbReference type="AlphaFoldDB" id="A0A4Y2RGV1"/>
<keyword evidence="2" id="KW-1185">Reference proteome</keyword>
<name>A0A4Y2RGV1_ARAVE</name>
<accession>A0A4Y2RGV1</accession>
<dbReference type="EMBL" id="BGPR01017076">
    <property type="protein sequence ID" value="GBN75038.1"/>
    <property type="molecule type" value="Genomic_DNA"/>
</dbReference>
<dbReference type="Proteomes" id="UP000499080">
    <property type="component" value="Unassembled WGS sequence"/>
</dbReference>
<evidence type="ECO:0000313" key="2">
    <source>
        <dbReference type="Proteomes" id="UP000499080"/>
    </source>
</evidence>
<evidence type="ECO:0000313" key="1">
    <source>
        <dbReference type="EMBL" id="GBN75038.1"/>
    </source>
</evidence>
<protein>
    <submittedName>
        <fullName evidence="1">Uncharacterized protein</fullName>
    </submittedName>
</protein>
<comment type="caution">
    <text evidence="1">The sequence shown here is derived from an EMBL/GenBank/DDBJ whole genome shotgun (WGS) entry which is preliminary data.</text>
</comment>
<proteinExistence type="predicted"/>
<reference evidence="1 2" key="1">
    <citation type="journal article" date="2019" name="Sci. Rep.">
        <title>Orb-weaving spider Araneus ventricosus genome elucidates the spidroin gene catalogue.</title>
        <authorList>
            <person name="Kono N."/>
            <person name="Nakamura H."/>
            <person name="Ohtoshi R."/>
            <person name="Moran D.A.P."/>
            <person name="Shinohara A."/>
            <person name="Yoshida Y."/>
            <person name="Fujiwara M."/>
            <person name="Mori M."/>
            <person name="Tomita M."/>
            <person name="Arakawa K."/>
        </authorList>
    </citation>
    <scope>NUCLEOTIDE SEQUENCE [LARGE SCALE GENOMIC DNA]</scope>
</reference>
<organism evidence="1 2">
    <name type="scientific">Araneus ventricosus</name>
    <name type="common">Orbweaver spider</name>
    <name type="synonym">Epeira ventricosa</name>
    <dbReference type="NCBI Taxonomy" id="182803"/>
    <lineage>
        <taxon>Eukaryota</taxon>
        <taxon>Metazoa</taxon>
        <taxon>Ecdysozoa</taxon>
        <taxon>Arthropoda</taxon>
        <taxon>Chelicerata</taxon>
        <taxon>Arachnida</taxon>
        <taxon>Araneae</taxon>
        <taxon>Araneomorphae</taxon>
        <taxon>Entelegynae</taxon>
        <taxon>Araneoidea</taxon>
        <taxon>Araneidae</taxon>
        <taxon>Araneus</taxon>
    </lineage>
</organism>
<sequence length="81" mass="9616">MYYRNIKDEDDVACEDHMSIANSGIEAPNMLVGKYCIRQSMEIELIAQHRAREMRIPAYYGLRQNFRCQVFIYFFIELKAS</sequence>